<keyword evidence="2" id="KW-1185">Reference proteome</keyword>
<dbReference type="RefSeq" id="XP_024573273.1">
    <property type="nucleotide sequence ID" value="XM_024722169.1"/>
</dbReference>
<reference evidence="2" key="1">
    <citation type="submission" date="2014-09" db="EMBL/GenBank/DDBJ databases">
        <authorList>
            <person name="Sharma Rahul"/>
            <person name="Thines Marco"/>
        </authorList>
    </citation>
    <scope>NUCLEOTIDE SEQUENCE [LARGE SCALE GENOMIC DNA]</scope>
</reference>
<dbReference type="Proteomes" id="UP000054928">
    <property type="component" value="Unassembled WGS sequence"/>
</dbReference>
<dbReference type="AlphaFoldDB" id="A0A0P1A888"/>
<dbReference type="EMBL" id="CCYD01000252">
    <property type="protein sequence ID" value="CEG36904.1"/>
    <property type="molecule type" value="Genomic_DNA"/>
</dbReference>
<proteinExistence type="predicted"/>
<sequence length="251" mass="28808">MVQGFAYEQPKEEELSLVRRMVLQSDNATCNHNTLLPSIPPSWVLSKEVLKSWVKESNNCVIPTPAVEGLSSHYWVLNYNVELVHNRERLFGLAKQVESMDRQLKRTVEMSADSARIRRDLRQLEIRCTAVARPSLPRLTSTQVVEEGSLGEYSDVKERMKKRLYAWKNKVAESLKITTRRRRHQPRPLPEQQAALVDSRDIVSYAIRKTLQLQSTGENAVTDEGHDVQCNQRVLSDIDEGVQIPFELLSE</sequence>
<dbReference type="OrthoDB" id="128462at2759"/>
<organism evidence="1 2">
    <name type="scientific">Plasmopara halstedii</name>
    <name type="common">Downy mildew of sunflower</name>
    <dbReference type="NCBI Taxonomy" id="4781"/>
    <lineage>
        <taxon>Eukaryota</taxon>
        <taxon>Sar</taxon>
        <taxon>Stramenopiles</taxon>
        <taxon>Oomycota</taxon>
        <taxon>Peronosporomycetes</taxon>
        <taxon>Peronosporales</taxon>
        <taxon>Peronosporaceae</taxon>
        <taxon>Plasmopara</taxon>
    </lineage>
</organism>
<dbReference type="GeneID" id="36399210"/>
<evidence type="ECO:0000313" key="1">
    <source>
        <dbReference type="EMBL" id="CEG36904.1"/>
    </source>
</evidence>
<accession>A0A0P1A888</accession>
<name>A0A0P1A888_PLAHL</name>
<protein>
    <submittedName>
        <fullName evidence="1">Uncharacterized protein</fullName>
    </submittedName>
</protein>
<evidence type="ECO:0000313" key="2">
    <source>
        <dbReference type="Proteomes" id="UP000054928"/>
    </source>
</evidence>